<comment type="caution">
    <text evidence="1">The sequence shown here is derived from an EMBL/GenBank/DDBJ whole genome shotgun (WGS) entry which is preliminary data.</text>
</comment>
<dbReference type="HOGENOM" id="CLU_2840076_0_0_9"/>
<reference evidence="1" key="1">
    <citation type="submission" date="2007-11" db="EMBL/GenBank/DDBJ databases">
        <authorList>
            <person name="Fulton L."/>
            <person name="Clifton S."/>
            <person name="Fulton B."/>
            <person name="Xu J."/>
            <person name="Minx P."/>
            <person name="Pepin K.H."/>
            <person name="Johnson M."/>
            <person name="Thiruvilangam P."/>
            <person name="Bhonagiri V."/>
            <person name="Nash W.E."/>
            <person name="Mardis E.R."/>
            <person name="Wilson R.K."/>
        </authorList>
    </citation>
    <scope>NUCLEOTIDE SEQUENCE [LARGE SCALE GENOMIC DNA]</scope>
    <source>
        <strain evidence="1">DSM 17241</strain>
    </source>
</reference>
<evidence type="ECO:0000313" key="1">
    <source>
        <dbReference type="EMBL" id="EDS09158.1"/>
    </source>
</evidence>
<keyword evidence="2" id="KW-1185">Reference proteome</keyword>
<dbReference type="Proteomes" id="UP000003803">
    <property type="component" value="Unassembled WGS sequence"/>
</dbReference>
<organism evidence="1 2">
    <name type="scientific">Anaerotruncus colihominis DSM 17241</name>
    <dbReference type="NCBI Taxonomy" id="445972"/>
    <lineage>
        <taxon>Bacteria</taxon>
        <taxon>Bacillati</taxon>
        <taxon>Bacillota</taxon>
        <taxon>Clostridia</taxon>
        <taxon>Eubacteriales</taxon>
        <taxon>Oscillospiraceae</taxon>
        <taxon>Anaerotruncus</taxon>
    </lineage>
</organism>
<sequence length="65" mass="7657">MFLQIINCNIYQAVMLSDIVSKSIDGMLVVVNMYFETLYKIIKIYSKILLYYKKQKLDKSEKGLL</sequence>
<evidence type="ECO:0000313" key="2">
    <source>
        <dbReference type="Proteomes" id="UP000003803"/>
    </source>
</evidence>
<dbReference type="EMBL" id="ABGD02000030">
    <property type="protein sequence ID" value="EDS09158.1"/>
    <property type="molecule type" value="Genomic_DNA"/>
</dbReference>
<dbReference type="AlphaFoldDB" id="B0PGR0"/>
<proteinExistence type="predicted"/>
<gene>
    <name evidence="1" type="ORF">ANACOL_03928</name>
</gene>
<protein>
    <submittedName>
        <fullName evidence="1">Uncharacterized protein</fullName>
    </submittedName>
</protein>
<name>B0PGR0_9FIRM</name>
<accession>B0PGR0</accession>
<reference evidence="1" key="2">
    <citation type="submission" date="2013-09" db="EMBL/GenBank/DDBJ databases">
        <title>Draft genome sequence of Anaerotruncus colihominis(DSM 17241).</title>
        <authorList>
            <person name="Sudarsanam P."/>
            <person name="Ley R."/>
            <person name="Guruge J."/>
            <person name="Turnbaugh P.J."/>
            <person name="Mahowald M."/>
            <person name="Liep D."/>
            <person name="Gordon J."/>
        </authorList>
    </citation>
    <scope>NUCLEOTIDE SEQUENCE</scope>
    <source>
        <strain evidence="1">DSM 17241</strain>
    </source>
</reference>